<dbReference type="RefSeq" id="WP_133814559.1">
    <property type="nucleotide sequence ID" value="NZ_CAWPIF010000016.1"/>
</dbReference>
<keyword evidence="5" id="KW-0378">Hydrolase</keyword>
<dbReference type="Proteomes" id="UP000697802">
    <property type="component" value="Unassembled WGS sequence"/>
</dbReference>
<dbReference type="InterPro" id="IPR009614">
    <property type="entry name" value="YoeB_toxin"/>
</dbReference>
<evidence type="ECO:0000256" key="4">
    <source>
        <dbReference type="ARBA" id="ARBA00022759"/>
    </source>
</evidence>
<name>A0ABX0GIB3_9GAMM</name>
<dbReference type="SUPFAM" id="SSF143011">
    <property type="entry name" value="RelE-like"/>
    <property type="match status" value="1"/>
</dbReference>
<gene>
    <name evidence="7" type="ORF">C5471_09835</name>
</gene>
<evidence type="ECO:0000256" key="2">
    <source>
        <dbReference type="ARBA" id="ARBA00022649"/>
    </source>
</evidence>
<protein>
    <recommendedName>
        <fullName evidence="6">Putative mRNA interferase YoeB</fullName>
    </recommendedName>
</protein>
<dbReference type="PANTHER" id="PTHR38039">
    <property type="entry name" value="TOXIN YOEB"/>
    <property type="match status" value="1"/>
</dbReference>
<evidence type="ECO:0000256" key="3">
    <source>
        <dbReference type="ARBA" id="ARBA00022722"/>
    </source>
</evidence>
<dbReference type="NCBIfam" id="TIGR02116">
    <property type="entry name" value="toxin_Txe_YoeB"/>
    <property type="match status" value="1"/>
</dbReference>
<dbReference type="EMBL" id="PUJU01000016">
    <property type="protein sequence ID" value="NHB87996.1"/>
    <property type="molecule type" value="Genomic_DNA"/>
</dbReference>
<keyword evidence="2" id="KW-1277">Toxin-antitoxin system</keyword>
<evidence type="ECO:0000256" key="1">
    <source>
        <dbReference type="ARBA" id="ARBA00008172"/>
    </source>
</evidence>
<organism evidence="7 8">
    <name type="scientific">Photorhabdus tasmaniensis</name>
    <dbReference type="NCBI Taxonomy" id="1004159"/>
    <lineage>
        <taxon>Bacteria</taxon>
        <taxon>Pseudomonadati</taxon>
        <taxon>Pseudomonadota</taxon>
        <taxon>Gammaproteobacteria</taxon>
        <taxon>Enterobacterales</taxon>
        <taxon>Morganellaceae</taxon>
        <taxon>Photorhabdus</taxon>
    </lineage>
</organism>
<evidence type="ECO:0000256" key="6">
    <source>
        <dbReference type="ARBA" id="ARBA00030388"/>
    </source>
</evidence>
<evidence type="ECO:0000313" key="7">
    <source>
        <dbReference type="EMBL" id="NHB87996.1"/>
    </source>
</evidence>
<keyword evidence="4" id="KW-0255">Endonuclease</keyword>
<reference evidence="7 8" key="1">
    <citation type="submission" date="2018-02" db="EMBL/GenBank/DDBJ databases">
        <authorList>
            <person name="Machado R.A."/>
        </authorList>
    </citation>
    <scope>NUCLEOTIDE SEQUENCE [LARGE SCALE GENOMIC DNA]</scope>
    <source>
        <strain evidence="7 8">T327</strain>
    </source>
</reference>
<dbReference type="Gene3D" id="3.30.2310.20">
    <property type="entry name" value="RelE-like"/>
    <property type="match status" value="1"/>
</dbReference>
<evidence type="ECO:0000256" key="5">
    <source>
        <dbReference type="ARBA" id="ARBA00022801"/>
    </source>
</evidence>
<sequence length="84" mass="10496">MYKIFTDEPWQDYLYWQQNDKRLVKRINELLKDIESTPFRGFGKPEPLKHNLTGYWSRRITDEHRLIYKVEDERTIILSCRYHY</sequence>
<dbReference type="InterPro" id="IPR035093">
    <property type="entry name" value="RelE/ParE_toxin_dom_sf"/>
</dbReference>
<accession>A0ABX0GIB3</accession>
<comment type="caution">
    <text evidence="7">The sequence shown here is derived from an EMBL/GenBank/DDBJ whole genome shotgun (WGS) entry which is preliminary data.</text>
</comment>
<dbReference type="Pfam" id="PF06769">
    <property type="entry name" value="YoeB_toxin"/>
    <property type="match status" value="1"/>
</dbReference>
<comment type="similarity">
    <text evidence="1">Belongs to the YoeB family.</text>
</comment>
<keyword evidence="8" id="KW-1185">Reference proteome</keyword>
<keyword evidence="3" id="KW-0540">Nuclease</keyword>
<evidence type="ECO:0000313" key="8">
    <source>
        <dbReference type="Proteomes" id="UP000697802"/>
    </source>
</evidence>
<dbReference type="PANTHER" id="PTHR38039:SF1">
    <property type="entry name" value="TOXIN YOEB"/>
    <property type="match status" value="1"/>
</dbReference>
<proteinExistence type="inferred from homology"/>